<evidence type="ECO:0000313" key="2">
    <source>
        <dbReference type="Proteomes" id="UP000376575"/>
    </source>
</evidence>
<protein>
    <submittedName>
        <fullName evidence="1">Uncharacterized protein</fullName>
    </submittedName>
</protein>
<dbReference type="Proteomes" id="UP000376575">
    <property type="component" value="Unassembled WGS sequence"/>
</dbReference>
<evidence type="ECO:0000313" key="1">
    <source>
        <dbReference type="EMBL" id="GEA27912.1"/>
    </source>
</evidence>
<sequence length="80" mass="9355">MSIEKWPSESEKIFNLSAWDRWQVYLQLQALDIECKSSLHKPLQVRIDGPTQLVQLWTVLRQVEASPGCLIGWLETCWQV</sequence>
<proteinExistence type="predicted"/>
<dbReference type="InterPro" id="IPR054637">
    <property type="entry name" value="Asr1405_Asl0597-like"/>
</dbReference>
<dbReference type="RefSeq" id="WP_151696444.1">
    <property type="nucleotide sequence ID" value="NZ_BJKP01000022.1"/>
</dbReference>
<name>A0A5J4F9F1_MICAE</name>
<accession>A0A5J4F9F1</accession>
<organism evidence="1 2">
    <name type="scientific">Microcystis aeruginosa NIES-4325</name>
    <dbReference type="NCBI Taxonomy" id="2569534"/>
    <lineage>
        <taxon>Bacteria</taxon>
        <taxon>Bacillati</taxon>
        <taxon>Cyanobacteriota</taxon>
        <taxon>Cyanophyceae</taxon>
        <taxon>Oscillatoriophycideae</taxon>
        <taxon>Chroococcales</taxon>
        <taxon>Microcystaceae</taxon>
        <taxon>Microcystis</taxon>
    </lineage>
</organism>
<dbReference type="EMBL" id="BJKP01000022">
    <property type="protein sequence ID" value="GEA27912.1"/>
    <property type="molecule type" value="Genomic_DNA"/>
</dbReference>
<reference evidence="1 2" key="1">
    <citation type="journal article" date="2019" name="FEMS Microbiol. Lett.">
        <title>A novel salt-tolerant genotype illuminates the sucrose gene evolution in freshwater bloom-forming cyanobacterium Microcystis aeruginosa.</title>
        <authorList>
            <person name="Tanabe Y."/>
            <person name="Yamaguchi H."/>
            <person name="Sano T."/>
            <person name="Kawachi M."/>
        </authorList>
    </citation>
    <scope>NUCLEOTIDE SEQUENCE [LARGE SCALE GENOMIC DNA]</scope>
    <source>
        <strain evidence="1 2">NIES-4325</strain>
    </source>
</reference>
<dbReference type="NCBIfam" id="NF045598">
    <property type="entry name" value="asr1405_asl0597"/>
    <property type="match status" value="1"/>
</dbReference>
<gene>
    <name evidence="1" type="ORF">MiAbW_02482</name>
</gene>
<dbReference type="AlphaFoldDB" id="A0A5J4F9F1"/>
<comment type="caution">
    <text evidence="1">The sequence shown here is derived from an EMBL/GenBank/DDBJ whole genome shotgun (WGS) entry which is preliminary data.</text>
</comment>